<name>M5X453_PRUPE</name>
<dbReference type="Gene3D" id="1.10.510.10">
    <property type="entry name" value="Transferase(Phosphotransferase) domain 1"/>
    <property type="match status" value="1"/>
</dbReference>
<evidence type="ECO:0000313" key="4">
    <source>
        <dbReference type="Proteomes" id="UP000006882"/>
    </source>
</evidence>
<dbReference type="GO" id="GO:0007166">
    <property type="term" value="P:cell surface receptor signaling pathway"/>
    <property type="evidence" value="ECO:0000318"/>
    <property type="project" value="GO_Central"/>
</dbReference>
<dbReference type="EMBL" id="CM007652">
    <property type="protein sequence ID" value="ONI25890.1"/>
    <property type="molecule type" value="Genomic_DNA"/>
</dbReference>
<dbReference type="eggNOG" id="ENOG502QQPF">
    <property type="taxonomic scope" value="Eukaryota"/>
</dbReference>
<accession>M5X453</accession>
<proteinExistence type="predicted"/>
<dbReference type="OrthoDB" id="4062651at2759"/>
<dbReference type="HOGENOM" id="CLU_000288_43_5_1"/>
<gene>
    <name evidence="3" type="ORF">PRUPE_2G325000</name>
</gene>
<dbReference type="Proteomes" id="UP000006882">
    <property type="component" value="Chromosome G2"/>
</dbReference>
<keyword evidence="1" id="KW-0547">Nucleotide-binding</keyword>
<dbReference type="FunFam" id="1.10.510.10:FF:000084">
    <property type="entry name" value="Wall-associated receptor kinase 2"/>
    <property type="match status" value="1"/>
</dbReference>
<dbReference type="GO" id="GO:0005886">
    <property type="term" value="C:plasma membrane"/>
    <property type="evidence" value="ECO:0000318"/>
    <property type="project" value="GO_Central"/>
</dbReference>
<dbReference type="Pfam" id="PF07714">
    <property type="entry name" value="PK_Tyr_Ser-Thr"/>
    <property type="match status" value="1"/>
</dbReference>
<organism evidence="3 4">
    <name type="scientific">Prunus persica</name>
    <name type="common">Peach</name>
    <name type="synonym">Amygdalus persica</name>
    <dbReference type="NCBI Taxonomy" id="3760"/>
    <lineage>
        <taxon>Eukaryota</taxon>
        <taxon>Viridiplantae</taxon>
        <taxon>Streptophyta</taxon>
        <taxon>Embryophyta</taxon>
        <taxon>Tracheophyta</taxon>
        <taxon>Spermatophyta</taxon>
        <taxon>Magnoliopsida</taxon>
        <taxon>eudicotyledons</taxon>
        <taxon>Gunneridae</taxon>
        <taxon>Pentapetalae</taxon>
        <taxon>rosids</taxon>
        <taxon>fabids</taxon>
        <taxon>Rosales</taxon>
        <taxon>Rosaceae</taxon>
        <taxon>Amygdaloideae</taxon>
        <taxon>Amygdaleae</taxon>
        <taxon>Prunus</taxon>
    </lineage>
</organism>
<dbReference type="PROSITE" id="PS50011">
    <property type="entry name" value="PROTEIN_KINASE_DOM"/>
    <property type="match status" value="1"/>
</dbReference>
<reference evidence="3 4" key="1">
    <citation type="journal article" date="2013" name="Nat. Genet.">
        <title>The high-quality draft genome of peach (Prunus persica) identifies unique patterns of genetic diversity, domestication and genome evolution.</title>
        <authorList>
            <consortium name="International Peach Genome Initiative"/>
            <person name="Verde I."/>
            <person name="Abbott A.G."/>
            <person name="Scalabrin S."/>
            <person name="Jung S."/>
            <person name="Shu S."/>
            <person name="Marroni F."/>
            <person name="Zhebentyayeva T."/>
            <person name="Dettori M.T."/>
            <person name="Grimwood J."/>
            <person name="Cattonaro F."/>
            <person name="Zuccolo A."/>
            <person name="Rossini L."/>
            <person name="Jenkins J."/>
            <person name="Vendramin E."/>
            <person name="Meisel L.A."/>
            <person name="Decroocq V."/>
            <person name="Sosinski B."/>
            <person name="Prochnik S."/>
            <person name="Mitros T."/>
            <person name="Policriti A."/>
            <person name="Cipriani G."/>
            <person name="Dondini L."/>
            <person name="Ficklin S."/>
            <person name="Goodstein D.M."/>
            <person name="Xuan P."/>
            <person name="Del Fabbro C."/>
            <person name="Aramini V."/>
            <person name="Copetti D."/>
            <person name="Gonzalez S."/>
            <person name="Horner D.S."/>
            <person name="Falchi R."/>
            <person name="Lucas S."/>
            <person name="Mica E."/>
            <person name="Maldonado J."/>
            <person name="Lazzari B."/>
            <person name="Bielenberg D."/>
            <person name="Pirona R."/>
            <person name="Miculan M."/>
            <person name="Barakat A."/>
            <person name="Testolin R."/>
            <person name="Stella A."/>
            <person name="Tartarini S."/>
            <person name="Tonutti P."/>
            <person name="Arus P."/>
            <person name="Orellana A."/>
            <person name="Wells C."/>
            <person name="Main D."/>
            <person name="Vizzotto G."/>
            <person name="Silva H."/>
            <person name="Salamini F."/>
            <person name="Schmutz J."/>
            <person name="Morgante M."/>
            <person name="Rokhsar D.S."/>
        </authorList>
    </citation>
    <scope>NUCLEOTIDE SEQUENCE [LARGE SCALE GENOMIC DNA]</scope>
    <source>
        <strain evidence="4">cv. Nemared</strain>
    </source>
</reference>
<dbReference type="InterPro" id="IPR045274">
    <property type="entry name" value="WAK-like"/>
</dbReference>
<dbReference type="InterPro" id="IPR001245">
    <property type="entry name" value="Ser-Thr/Tyr_kinase_cat_dom"/>
</dbReference>
<dbReference type="Gene3D" id="3.30.200.20">
    <property type="entry name" value="Phosphorylase Kinase, domain 1"/>
    <property type="match status" value="1"/>
</dbReference>
<sequence>MGAILMLLYSSSTAHHVAAVDLSTGSTQNTIAETVNLTGTRHAISDSANKFTVIHKGCDKVCNMMNTSTHHRWSSGGSGCCNSSTPKAINKSLVSEAETQSMGNISFWLIMSSRSKRTRSRLIFPILMVGDMNSTQQDALIMFPSFYSYNRIVSGSPKLYPTTPRIHTRTKLEYHIKIGKGSSDTHLLDTFQTMTRKYNYHRKSRRLRGYIPQHIKVFPGPAKLTLGLGFCFSCLSFVISGIYFSVKKHKFIKLKSKFFQRNRGLLLEQQIALRGGTTILTAEELDMTADCYKKTHIFVSGGSGTGTSQKGLSPEKVVAEGQIEHFISEILTLTKVNHQNLVKFLGCCLETEAPVLVYELACNGTLFDYIHHTNEKSSLPWDILLKIVTESAVALAYLHSATDSSKQMIIHGNVKSSNILLTDCFMAKISGFGPSRLVPSTESQISTLVHGKLGYLDPEYLHTGQLTDKSDVYSFGVVLLELLTGEMPVSFDRPENQRVITSYFLLSAEQCGLFQIVAPQLVNEGSREQVRAVADLAKSCLKLSRAERPTMEQVARELHRLSNTYPRVKVDSHDT</sequence>
<dbReference type="KEGG" id="pper:18784974"/>
<dbReference type="AlphaFoldDB" id="M5X453"/>
<dbReference type="PANTHER" id="PTHR27005">
    <property type="entry name" value="WALL-ASSOCIATED RECEPTOR KINASE-LIKE 21"/>
    <property type="match status" value="1"/>
</dbReference>
<dbReference type="SMR" id="M5X453"/>
<dbReference type="SUPFAM" id="SSF56112">
    <property type="entry name" value="Protein kinase-like (PK-like)"/>
    <property type="match status" value="1"/>
</dbReference>
<evidence type="ECO:0000313" key="3">
    <source>
        <dbReference type="EMBL" id="ONI25890.1"/>
    </source>
</evidence>
<dbReference type="GO" id="GO:0005524">
    <property type="term" value="F:ATP binding"/>
    <property type="evidence" value="ECO:0007669"/>
    <property type="project" value="UniProtKB-KW"/>
</dbReference>
<evidence type="ECO:0000256" key="1">
    <source>
        <dbReference type="ARBA" id="ARBA00022741"/>
    </source>
</evidence>
<protein>
    <submittedName>
        <fullName evidence="3">Uncharacterized protein</fullName>
    </submittedName>
</protein>
<dbReference type="Gramene" id="ONI25890">
    <property type="protein sequence ID" value="ONI25890"/>
    <property type="gene ID" value="PRUPE_2G325000"/>
</dbReference>
<dbReference type="GO" id="GO:0004672">
    <property type="term" value="F:protein kinase activity"/>
    <property type="evidence" value="ECO:0007669"/>
    <property type="project" value="InterPro"/>
</dbReference>
<dbReference type="InterPro" id="IPR000719">
    <property type="entry name" value="Prot_kinase_dom"/>
</dbReference>
<keyword evidence="2" id="KW-0067">ATP-binding</keyword>
<dbReference type="InterPro" id="IPR011009">
    <property type="entry name" value="Kinase-like_dom_sf"/>
</dbReference>
<dbReference type="PANTHER" id="PTHR27005:SF468">
    <property type="entry name" value="OS01G0310500 PROTEIN"/>
    <property type="match status" value="1"/>
</dbReference>
<keyword evidence="4" id="KW-1185">Reference proteome</keyword>
<evidence type="ECO:0000256" key="2">
    <source>
        <dbReference type="ARBA" id="ARBA00022840"/>
    </source>
</evidence>